<organism evidence="2 3">
    <name type="scientific">Imshaugia aleurites</name>
    <dbReference type="NCBI Taxonomy" id="172621"/>
    <lineage>
        <taxon>Eukaryota</taxon>
        <taxon>Fungi</taxon>
        <taxon>Dikarya</taxon>
        <taxon>Ascomycota</taxon>
        <taxon>Pezizomycotina</taxon>
        <taxon>Lecanoromycetes</taxon>
        <taxon>OSLEUM clade</taxon>
        <taxon>Lecanoromycetidae</taxon>
        <taxon>Lecanorales</taxon>
        <taxon>Lecanorineae</taxon>
        <taxon>Parmeliaceae</taxon>
        <taxon>Imshaugia</taxon>
    </lineage>
</organism>
<feature type="region of interest" description="Disordered" evidence="1">
    <location>
        <begin position="45"/>
        <end position="130"/>
    </location>
</feature>
<sequence length="202" mass="22266">MLNPGEQRQVERILERVQDMLDEPRPRQPKSQLRTIKADLKRLLKGDPEGVSAGITGTDRGRDGMVGGEEAEVEAGERVTEDEGAGAAVGQEEQKPLETDGNFGLIGPYVARREGRGRSPKFRSNRLRYASPNTPARSWIEETTKAYNKCQREAGLPEMRTPIVKFKFPGAVRGPYPSDTRGEAHDKGGSVPRGDPDDPKMV</sequence>
<evidence type="ECO:0000313" key="2">
    <source>
        <dbReference type="EMBL" id="CAF9935215.1"/>
    </source>
</evidence>
<proteinExistence type="predicted"/>
<feature type="region of interest" description="Disordered" evidence="1">
    <location>
        <begin position="167"/>
        <end position="202"/>
    </location>
</feature>
<dbReference type="Proteomes" id="UP000664534">
    <property type="component" value="Unassembled WGS sequence"/>
</dbReference>
<gene>
    <name evidence="2" type="ORF">IMSHALPRED_010145</name>
</gene>
<comment type="caution">
    <text evidence="2">The sequence shown here is derived from an EMBL/GenBank/DDBJ whole genome shotgun (WGS) entry which is preliminary data.</text>
</comment>
<evidence type="ECO:0000256" key="1">
    <source>
        <dbReference type="SAM" id="MobiDB-lite"/>
    </source>
</evidence>
<dbReference type="AlphaFoldDB" id="A0A8H3IVD5"/>
<dbReference type="EMBL" id="CAJPDT010000082">
    <property type="protein sequence ID" value="CAF9935215.1"/>
    <property type="molecule type" value="Genomic_DNA"/>
</dbReference>
<name>A0A8H3IVD5_9LECA</name>
<reference evidence="2" key="1">
    <citation type="submission" date="2021-03" db="EMBL/GenBank/DDBJ databases">
        <authorList>
            <person name="Tagirdzhanova G."/>
        </authorList>
    </citation>
    <scope>NUCLEOTIDE SEQUENCE</scope>
</reference>
<keyword evidence="3" id="KW-1185">Reference proteome</keyword>
<evidence type="ECO:0000313" key="3">
    <source>
        <dbReference type="Proteomes" id="UP000664534"/>
    </source>
</evidence>
<feature type="compositionally biased region" description="Basic and acidic residues" evidence="1">
    <location>
        <begin position="180"/>
        <end position="202"/>
    </location>
</feature>
<protein>
    <submittedName>
        <fullName evidence="2">Uncharacterized protein</fullName>
    </submittedName>
</protein>
<accession>A0A8H3IVD5</accession>